<dbReference type="Proteomes" id="UP000297762">
    <property type="component" value="Unassembled WGS sequence"/>
</dbReference>
<reference evidence="1" key="1">
    <citation type="journal article" date="2019" name="PLoS Negl. Trop. Dis.">
        <title>Revisiting the worldwide diversity of Leptospira species in the environment.</title>
        <authorList>
            <person name="Vincent A.T."/>
            <person name="Schiettekatte O."/>
            <person name="Bourhy P."/>
            <person name="Veyrier F.J."/>
            <person name="Picardeau M."/>
        </authorList>
    </citation>
    <scope>NUCLEOTIDE SEQUENCE [LARGE SCALE GENOMIC DNA]</scope>
    <source>
        <strain evidence="1">201702455</strain>
    </source>
</reference>
<keyword evidence="2" id="KW-1185">Reference proteome</keyword>
<gene>
    <name evidence="1" type="ORF">EHQ64_05025</name>
</gene>
<evidence type="ECO:0000313" key="1">
    <source>
        <dbReference type="EMBL" id="TGL63327.1"/>
    </source>
</evidence>
<dbReference type="OrthoDB" id="335200at2"/>
<evidence type="ECO:0000313" key="2">
    <source>
        <dbReference type="Proteomes" id="UP000297762"/>
    </source>
</evidence>
<evidence type="ECO:0008006" key="3">
    <source>
        <dbReference type="Google" id="ProtNLM"/>
    </source>
</evidence>
<organism evidence="1 2">
    <name type="scientific">Leptospira sarikeiensis</name>
    <dbReference type="NCBI Taxonomy" id="2484943"/>
    <lineage>
        <taxon>Bacteria</taxon>
        <taxon>Pseudomonadati</taxon>
        <taxon>Spirochaetota</taxon>
        <taxon>Spirochaetia</taxon>
        <taxon>Leptospirales</taxon>
        <taxon>Leptospiraceae</taxon>
        <taxon>Leptospira</taxon>
    </lineage>
</organism>
<dbReference type="AlphaFoldDB" id="A0A4R9K9I3"/>
<proteinExistence type="predicted"/>
<protein>
    <recommendedName>
        <fullName evidence="3">Lipoprotein</fullName>
    </recommendedName>
</protein>
<dbReference type="EMBL" id="RQGF01000012">
    <property type="protein sequence ID" value="TGL63327.1"/>
    <property type="molecule type" value="Genomic_DNA"/>
</dbReference>
<sequence length="98" mass="11442">MLSIIKEKLGSGSHSFKFTNLFINFFFLFSCYGPAVSKRYVCDSEKIHSDTSFMCFLYKVSDNPPEVEDQQFSECLLLATIYDNQKCDKESNLEPWWL</sequence>
<name>A0A4R9K9I3_9LEPT</name>
<dbReference type="RefSeq" id="WP_135648416.1">
    <property type="nucleotide sequence ID" value="NZ_RQGF01000012.1"/>
</dbReference>
<comment type="caution">
    <text evidence="1">The sequence shown here is derived from an EMBL/GenBank/DDBJ whole genome shotgun (WGS) entry which is preliminary data.</text>
</comment>
<accession>A0A4R9K9I3</accession>
<dbReference type="PROSITE" id="PS51257">
    <property type="entry name" value="PROKAR_LIPOPROTEIN"/>
    <property type="match status" value="1"/>
</dbReference>